<dbReference type="PANTHER" id="PTHR35526">
    <property type="entry name" value="ANTI-SIGMA-F FACTOR RSBW-RELATED"/>
    <property type="match status" value="1"/>
</dbReference>
<dbReference type="Gene3D" id="3.30.565.10">
    <property type="entry name" value="Histidine kinase-like ATPase, C-terminal domain"/>
    <property type="match status" value="1"/>
</dbReference>
<evidence type="ECO:0000313" key="3">
    <source>
        <dbReference type="EMBL" id="ROO91015.1"/>
    </source>
</evidence>
<organism evidence="3 4">
    <name type="scientific">Actinocorallia herbida</name>
    <dbReference type="NCBI Taxonomy" id="58109"/>
    <lineage>
        <taxon>Bacteria</taxon>
        <taxon>Bacillati</taxon>
        <taxon>Actinomycetota</taxon>
        <taxon>Actinomycetes</taxon>
        <taxon>Streptosporangiales</taxon>
        <taxon>Thermomonosporaceae</taxon>
        <taxon>Actinocorallia</taxon>
    </lineage>
</organism>
<proteinExistence type="predicted"/>
<dbReference type="GO" id="GO:0004674">
    <property type="term" value="F:protein serine/threonine kinase activity"/>
    <property type="evidence" value="ECO:0007669"/>
    <property type="project" value="UniProtKB-KW"/>
</dbReference>
<keyword evidence="1" id="KW-0723">Serine/threonine-protein kinase</keyword>
<dbReference type="InterPro" id="IPR050267">
    <property type="entry name" value="Anti-sigma-factor_SerPK"/>
</dbReference>
<keyword evidence="1" id="KW-0808">Transferase</keyword>
<feature type="domain" description="Histidine kinase/HSP90-like ATPase" evidence="2">
    <location>
        <begin position="12"/>
        <end position="110"/>
    </location>
</feature>
<dbReference type="Proteomes" id="UP000272400">
    <property type="component" value="Unassembled WGS sequence"/>
</dbReference>
<dbReference type="Pfam" id="PF13581">
    <property type="entry name" value="HATPase_c_2"/>
    <property type="match status" value="1"/>
</dbReference>
<name>A0A3N1DBW6_9ACTN</name>
<gene>
    <name evidence="3" type="ORF">EDD29_8757</name>
</gene>
<dbReference type="EMBL" id="RJKE01000001">
    <property type="protein sequence ID" value="ROO91015.1"/>
    <property type="molecule type" value="Genomic_DNA"/>
</dbReference>
<dbReference type="RefSeq" id="WP_123669890.1">
    <property type="nucleotide sequence ID" value="NZ_RJKE01000001.1"/>
</dbReference>
<dbReference type="InterPro" id="IPR003594">
    <property type="entry name" value="HATPase_dom"/>
</dbReference>
<reference evidence="3 4" key="1">
    <citation type="submission" date="2018-11" db="EMBL/GenBank/DDBJ databases">
        <title>Sequencing the genomes of 1000 actinobacteria strains.</title>
        <authorList>
            <person name="Klenk H.-P."/>
        </authorList>
    </citation>
    <scope>NUCLEOTIDE SEQUENCE [LARGE SCALE GENOMIC DNA]</scope>
    <source>
        <strain evidence="3 4">DSM 44254</strain>
    </source>
</reference>
<sequence>MLTATRVTMPGVPEQARVARRWLAGWLGEEHPAHYAAIQLLSEAFGNSVLYALPGGQIELGAELGDQQVRVEVVDAGGGGDPVPGQDPAGDAESGRGLFILDALAKEWGWERLPDTRLRFWFTVGF</sequence>
<dbReference type="SUPFAM" id="SSF55874">
    <property type="entry name" value="ATPase domain of HSP90 chaperone/DNA topoisomerase II/histidine kinase"/>
    <property type="match status" value="1"/>
</dbReference>
<dbReference type="OrthoDB" id="3479721at2"/>
<comment type="caution">
    <text evidence="3">The sequence shown here is derived from an EMBL/GenBank/DDBJ whole genome shotgun (WGS) entry which is preliminary data.</text>
</comment>
<keyword evidence="4" id="KW-1185">Reference proteome</keyword>
<protein>
    <submittedName>
        <fullName evidence="3">Anti-sigma regulatory factor (Ser/Thr protein kinase)</fullName>
    </submittedName>
</protein>
<dbReference type="InterPro" id="IPR036890">
    <property type="entry name" value="HATPase_C_sf"/>
</dbReference>
<evidence type="ECO:0000259" key="2">
    <source>
        <dbReference type="Pfam" id="PF13581"/>
    </source>
</evidence>
<evidence type="ECO:0000313" key="4">
    <source>
        <dbReference type="Proteomes" id="UP000272400"/>
    </source>
</evidence>
<keyword evidence="1" id="KW-0418">Kinase</keyword>
<accession>A0A3N1DBW6</accession>
<dbReference type="PANTHER" id="PTHR35526:SF3">
    <property type="entry name" value="ANTI-SIGMA-F FACTOR RSBW"/>
    <property type="match status" value="1"/>
</dbReference>
<evidence type="ECO:0000256" key="1">
    <source>
        <dbReference type="ARBA" id="ARBA00022527"/>
    </source>
</evidence>
<dbReference type="AlphaFoldDB" id="A0A3N1DBW6"/>
<dbReference type="CDD" id="cd16936">
    <property type="entry name" value="HATPase_RsbW-like"/>
    <property type="match status" value="1"/>
</dbReference>